<reference evidence="2 3" key="1">
    <citation type="journal article" date="2016" name="Nat. Commun.">
        <title>Thousands of microbial genomes shed light on interconnected biogeochemical processes in an aquifer system.</title>
        <authorList>
            <person name="Anantharaman K."/>
            <person name="Brown C.T."/>
            <person name="Hug L.A."/>
            <person name="Sharon I."/>
            <person name="Castelle C.J."/>
            <person name="Probst A.J."/>
            <person name="Thomas B.C."/>
            <person name="Singh A."/>
            <person name="Wilkins M.J."/>
            <person name="Karaoz U."/>
            <person name="Brodie E.L."/>
            <person name="Williams K.H."/>
            <person name="Hubbard S.S."/>
            <person name="Banfield J.F."/>
        </authorList>
    </citation>
    <scope>NUCLEOTIDE SEQUENCE [LARGE SCALE GENOMIC DNA]</scope>
</reference>
<evidence type="ECO:0000256" key="1">
    <source>
        <dbReference type="SAM" id="MobiDB-lite"/>
    </source>
</evidence>
<protein>
    <recommendedName>
        <fullName evidence="4">DUF5673 domain-containing protein</fullName>
    </recommendedName>
</protein>
<gene>
    <name evidence="2" type="ORF">A2650_03210</name>
</gene>
<evidence type="ECO:0000313" key="3">
    <source>
        <dbReference type="Proteomes" id="UP000177117"/>
    </source>
</evidence>
<proteinExistence type="predicted"/>
<name>A0A1F8EJ97_9BACT</name>
<evidence type="ECO:0000313" key="2">
    <source>
        <dbReference type="EMBL" id="OGN00931.1"/>
    </source>
</evidence>
<dbReference type="AlphaFoldDB" id="A0A1F8EJ97"/>
<organism evidence="2 3">
    <name type="scientific">Candidatus Yanofskybacteria bacterium RIFCSPHIGHO2_01_FULL_41_53</name>
    <dbReference type="NCBI Taxonomy" id="1802663"/>
    <lineage>
        <taxon>Bacteria</taxon>
        <taxon>Candidatus Yanofskyibacteriota</taxon>
    </lineage>
</organism>
<accession>A0A1F8EJ97</accession>
<evidence type="ECO:0008006" key="4">
    <source>
        <dbReference type="Google" id="ProtNLM"/>
    </source>
</evidence>
<dbReference type="EMBL" id="MGJD01000012">
    <property type="protein sequence ID" value="OGN00931.1"/>
    <property type="molecule type" value="Genomic_DNA"/>
</dbReference>
<dbReference type="Proteomes" id="UP000177117">
    <property type="component" value="Unassembled WGS sequence"/>
</dbReference>
<sequence length="193" mass="22050">MSQVLDLRKKSKRITRSEKSERKLGQKEIPDLPPPPPHKEASPQISWEAPSFYFNPQKKYLSLLVIALAAGGGAMLLWNKDTLTAIFLLLSSLVLVLYSGKRPDVSKIKIDQAGIVIGENLYYYKDLKSFWIHYDPGNLKELSLESRKWYMPHIKVSIENNNPLTIRSLLVNFLAEKEHEHSLVDIIARKIGL</sequence>
<feature type="compositionally biased region" description="Basic and acidic residues" evidence="1">
    <location>
        <begin position="15"/>
        <end position="30"/>
    </location>
</feature>
<comment type="caution">
    <text evidence="2">The sequence shown here is derived from an EMBL/GenBank/DDBJ whole genome shotgun (WGS) entry which is preliminary data.</text>
</comment>
<feature type="region of interest" description="Disordered" evidence="1">
    <location>
        <begin position="1"/>
        <end position="43"/>
    </location>
</feature>